<dbReference type="Pfam" id="PF08101">
    <property type="entry name" value="Msb1-Mug8_dom"/>
    <property type="match status" value="1"/>
</dbReference>
<dbReference type="VEuPathDB" id="FungiDB:SCODWIG_02118"/>
<feature type="domain" description="Meiotically up-regulated protein Msb1/Mug8" evidence="2">
    <location>
        <begin position="166"/>
        <end position="523"/>
    </location>
</feature>
<sequence>MKRFTKSIKKKVSNQQTKEVLDKSKDELGKKLTGSNFQTKKKKVSPGTSNNITTTPTTDEAIFSHANLIKQVNINRKHSEKYYIYDFDKYIGPTNENDLYDTGYNIFKTKNGINPASARYVIHYLTKYFKTLLVENNTNTMNNVNSNVNMILNVWESLTCISESENDELVCNMLVKFFPWEGCSLNGEILEDSIKSTFQKNIILVFKSLLVLWSKMPKGVIPWKSYIKFTKLEKQNNFPMKSFYQYISLTLPDHNYTCCCFEFFELVLAVISNGALLLLGTKDSMLYWLFHMAQYCFPKNIVSLETFQDYYIDYQVKAESLYHVLVAYMRSLYEEKKLKDFYLIEDFNILTEYPPEFSSLWNIEDKALILSVPSSQIDTASGLFETCSLLVLNRRYEKNVVFTKLENDLLDRLHDDPVSIYNKLFTENSKKHMLKMDPHFKIRDKRTGNLENINNENDYNKKNRQHNDVDDNSIRNAVFEKWNQYGVADWIGFESDRLATNLFFKSLENASSHNEGGIALVNSVGCFKMEFNDWLYLNFIRDSTSGFINKKILIFELNVRINNFKYLIIVESDLFDENDFSFIARKNVSKADTKASRRTSKDKENESTSIISPNTDTIGKSSKPTFIENESDKEYLYTQIFDQQQEEEERGTEIKSMASLQPQVGQTFSKNGTPVSVKVIPKTTFDENFRTLTPPITDVASVENNYDGIDGDKNEIITTTIRQTTKIETTKVQHGTDCSSSIYSSKTKKSHRKGESFTTDLDKPVLDIQSLNATNAEDNIFAIGQQQKELELEYNRLYYNNTDHSGPTTPETFKVESGTKNREFETSPESDINNTDVFIQKDLTTPTKHHPYTSIGKGNIKLPQRLRPPICDFASKSSVSMKKISDVGMDSDYEKDHKKQYYMGKTRGELIWNKADSMPNLNSRVDFNDYSTDSFVTAQNIKQ</sequence>
<dbReference type="EMBL" id="UFAJ01000334">
    <property type="protein sequence ID" value="SSD60357.1"/>
    <property type="molecule type" value="Genomic_DNA"/>
</dbReference>
<feature type="compositionally biased region" description="Basic and acidic residues" evidence="1">
    <location>
        <begin position="813"/>
        <end position="825"/>
    </location>
</feature>
<feature type="region of interest" description="Disordered" evidence="1">
    <location>
        <begin position="737"/>
        <end position="757"/>
    </location>
</feature>
<feature type="compositionally biased region" description="Basic and acidic residues" evidence="1">
    <location>
        <begin position="19"/>
        <end position="30"/>
    </location>
</feature>
<feature type="compositionally biased region" description="Polar residues" evidence="1">
    <location>
        <begin position="607"/>
        <end position="624"/>
    </location>
</feature>
<evidence type="ECO:0000313" key="4">
    <source>
        <dbReference type="Proteomes" id="UP000262825"/>
    </source>
</evidence>
<dbReference type="Proteomes" id="UP000262825">
    <property type="component" value="Unassembled WGS sequence"/>
</dbReference>
<dbReference type="PANTHER" id="PTHR28093:SF1">
    <property type="entry name" value="MORPHOGENESIS-RELATED PROTEIN MSB1"/>
    <property type="match status" value="1"/>
</dbReference>
<name>A0A376B6M3_9ASCO</name>
<dbReference type="InterPro" id="IPR037508">
    <property type="entry name" value="Msb1/Mug8"/>
</dbReference>
<dbReference type="PANTHER" id="PTHR28093">
    <property type="entry name" value="MORPHOGENESIS-RELATED PROTEIN MSB1"/>
    <property type="match status" value="1"/>
</dbReference>
<proteinExistence type="predicted"/>
<keyword evidence="4" id="KW-1185">Reference proteome</keyword>
<feature type="compositionally biased region" description="Low complexity" evidence="1">
    <location>
        <begin position="45"/>
        <end position="56"/>
    </location>
</feature>
<feature type="compositionally biased region" description="Basic residues" evidence="1">
    <location>
        <begin position="1"/>
        <end position="12"/>
    </location>
</feature>
<protein>
    <recommendedName>
        <fullName evidence="2">Meiotically up-regulated protein Msb1/Mug8 domain-containing protein</fullName>
    </recommendedName>
</protein>
<organism evidence="3 4">
    <name type="scientific">Saccharomycodes ludwigii</name>
    <dbReference type="NCBI Taxonomy" id="36035"/>
    <lineage>
        <taxon>Eukaryota</taxon>
        <taxon>Fungi</taxon>
        <taxon>Dikarya</taxon>
        <taxon>Ascomycota</taxon>
        <taxon>Saccharomycotina</taxon>
        <taxon>Saccharomycetes</taxon>
        <taxon>Saccharomycodales</taxon>
        <taxon>Saccharomycodaceae</taxon>
        <taxon>Saccharomycodes</taxon>
    </lineage>
</organism>
<evidence type="ECO:0000256" key="1">
    <source>
        <dbReference type="SAM" id="MobiDB-lite"/>
    </source>
</evidence>
<evidence type="ECO:0000259" key="2">
    <source>
        <dbReference type="Pfam" id="PF08101"/>
    </source>
</evidence>
<accession>A0A376B6M3</accession>
<feature type="region of interest" description="Disordered" evidence="1">
    <location>
        <begin position="801"/>
        <end position="830"/>
    </location>
</feature>
<feature type="region of interest" description="Disordered" evidence="1">
    <location>
        <begin position="593"/>
        <end position="624"/>
    </location>
</feature>
<feature type="compositionally biased region" description="Basic and acidic residues" evidence="1">
    <location>
        <begin position="593"/>
        <end position="606"/>
    </location>
</feature>
<feature type="region of interest" description="Disordered" evidence="1">
    <location>
        <begin position="1"/>
        <end position="56"/>
    </location>
</feature>
<feature type="compositionally biased region" description="Polar residues" evidence="1">
    <location>
        <begin position="801"/>
        <end position="811"/>
    </location>
</feature>
<dbReference type="InterPro" id="IPR012965">
    <property type="entry name" value="Msb1/Mug8_dom"/>
</dbReference>
<evidence type="ECO:0000313" key="3">
    <source>
        <dbReference type="EMBL" id="SSD60357.1"/>
    </source>
</evidence>
<reference evidence="4" key="1">
    <citation type="submission" date="2018-06" db="EMBL/GenBank/DDBJ databases">
        <authorList>
            <person name="Guldener U."/>
        </authorList>
    </citation>
    <scope>NUCLEOTIDE SEQUENCE [LARGE SCALE GENOMIC DNA]</scope>
    <source>
        <strain evidence="4">UTAD17</strain>
    </source>
</reference>
<dbReference type="AlphaFoldDB" id="A0A376B6M3"/>
<gene>
    <name evidence="3" type="ORF">SCODWIG_02118</name>
</gene>